<dbReference type="EMBL" id="JBBDHD010000016">
    <property type="protein sequence ID" value="MFH7595226.1"/>
    <property type="molecule type" value="Genomic_DNA"/>
</dbReference>
<dbReference type="Proteomes" id="UP001610631">
    <property type="component" value="Unassembled WGS sequence"/>
</dbReference>
<keyword evidence="2" id="KW-1185">Reference proteome</keyword>
<gene>
    <name evidence="1" type="ORF">WDV06_08985</name>
</gene>
<sequence>MEEAWGIDVLLLESLFRLATQAPVEQSEQAYRQGVAELLAASLFSSEVDPDTTQLIRLEVIDNLLTFGNFLDNPDSDEIERMAEASSGLASYLDGLVEGSLHPHPSEQSHRRYLARLVGSARGRSYFAARHSAVESACLRALQALPAPEDGLTALPVARCWRCARSSARNSSRLCAGCAERATDGHVLSRMAIPAVITVPRKGGNRQPL</sequence>
<dbReference type="RefSeq" id="WP_395509108.1">
    <property type="nucleotide sequence ID" value="NZ_JBBDHD010000016.1"/>
</dbReference>
<accession>A0ABW7PB50</accession>
<organism evidence="1 2">
    <name type="scientific">Streptomyces racemochromogenes</name>
    <dbReference type="NCBI Taxonomy" id="67353"/>
    <lineage>
        <taxon>Bacteria</taxon>
        <taxon>Bacillati</taxon>
        <taxon>Actinomycetota</taxon>
        <taxon>Actinomycetes</taxon>
        <taxon>Kitasatosporales</taxon>
        <taxon>Streptomycetaceae</taxon>
        <taxon>Streptomyces</taxon>
    </lineage>
</organism>
<reference evidence="1 2" key="1">
    <citation type="submission" date="2024-03" db="EMBL/GenBank/DDBJ databases">
        <title>Whole genome sequencing of Streptomyces racemochromogenes, to identify antimicrobial biosynthetic gene clusters.</title>
        <authorList>
            <person name="Suryawanshi P."/>
            <person name="Krishnaraj P.U."/>
            <person name="Arun Y.P."/>
            <person name="Suryawanshi M.P."/>
            <person name="Rakshit O."/>
        </authorList>
    </citation>
    <scope>NUCLEOTIDE SEQUENCE [LARGE SCALE GENOMIC DNA]</scope>
    <source>
        <strain evidence="1 2">AUDT626</strain>
    </source>
</reference>
<name>A0ABW7PB50_9ACTN</name>
<protein>
    <submittedName>
        <fullName evidence="1">Uncharacterized protein</fullName>
    </submittedName>
</protein>
<proteinExistence type="predicted"/>
<evidence type="ECO:0000313" key="1">
    <source>
        <dbReference type="EMBL" id="MFH7595226.1"/>
    </source>
</evidence>
<comment type="caution">
    <text evidence="1">The sequence shown here is derived from an EMBL/GenBank/DDBJ whole genome shotgun (WGS) entry which is preliminary data.</text>
</comment>
<evidence type="ECO:0000313" key="2">
    <source>
        <dbReference type="Proteomes" id="UP001610631"/>
    </source>
</evidence>